<feature type="transmembrane region" description="Helical" evidence="11">
    <location>
        <begin position="537"/>
        <end position="561"/>
    </location>
</feature>
<dbReference type="AGR" id="Xenbase:XB-GENE-29092115"/>
<feature type="domain" description="G-protein coupled receptors family 3 profile" evidence="12">
    <location>
        <begin position="538"/>
        <end position="800"/>
    </location>
</feature>
<dbReference type="Gene3D" id="3.40.50.2300">
    <property type="match status" value="3"/>
</dbReference>
<evidence type="ECO:0000256" key="6">
    <source>
        <dbReference type="ARBA" id="ARBA00023040"/>
    </source>
</evidence>
<evidence type="ECO:0000256" key="2">
    <source>
        <dbReference type="ARBA" id="ARBA00022475"/>
    </source>
</evidence>
<keyword evidence="8" id="KW-0675">Receptor</keyword>
<reference evidence="14" key="1">
    <citation type="submission" date="2025-08" db="UniProtKB">
        <authorList>
            <consortium name="RefSeq"/>
        </authorList>
    </citation>
    <scope>IDENTIFICATION</scope>
    <source>
        <strain evidence="14">Nigerian</strain>
        <tissue evidence="14">Liver and blood</tissue>
    </source>
</reference>
<protein>
    <submittedName>
        <fullName evidence="14">Vomeronasal type-2 receptor 26-like</fullName>
    </submittedName>
</protein>
<evidence type="ECO:0000259" key="12">
    <source>
        <dbReference type="PROSITE" id="PS50259"/>
    </source>
</evidence>
<dbReference type="RefSeq" id="XP_031747602.1">
    <property type="nucleotide sequence ID" value="XM_031891742.1"/>
</dbReference>
<sequence>MTLGFHIHDSWANEKKASSSTFSMLTGSSDYVPNYKCTQNRIPSAFIGHLLSSVSNVMYQLTGLYGFPQGELFATWILLGLNVREPRQEFWAIEGTRAYYRSNGDKAKSQRAGQGHNQKSSEVSYGAVDPAFSDRIRFPLFYRTVPSETVRFEVIIQLIKTFGWNWVGIVTSNDESYQKTSEKMRNEIVKNGFCVAFLVKIAENDYRTLHEARETIIQSTANVVILHSRLVILFNMFFKMNDRGNHVWLMLSPFPLSLSSLYLEMNLLLNGSIFIHFHHEAIPGLKDFLNKANPSEFPNDPFTAAVWLEVFACKVFANSSLYETCNANHTLKQYEMNGYDMSNFRLTYSMYIAVYAVAHALHAMYMDKASGGTILHSDKTTYGLMPIQLNRYLKKIHFKTPSGDEIFFNDKGEVPRHFDIINWNIFHNGTATSRPVGIFISSPSPELVMDEKAIFWAPQFYGIPISRCSASCPPGYRKAVMEGKQICCYGCVQCSEGEISSGPDMENCIKCPEDQWSNEKRSKCIMRTIDFLSYEDLLGIVLTTTALVLSSCTSAVFYIFIKYKKSPIVKANNQELSYILLLSLLVSFLCSLLFIGRPTKVTCLLRQAVFGIDFAICVSSILGKTVTVIIAFKATRPGSRLRNYVGVRVSKYILLLCTLPEVFICALWLIISPPFPDYDTHSATGKIILQCNEGSPSAFYIMVGYIALLAFVSFFVAYLARKLPDIFNEAQYITFSMLLFCSVWISFLLAYVSTTGKYLAAVEIFAILVSSAGLLGLIFIPKCYIIIIKPAVSTRCQLLE</sequence>
<name>A0A8J1IPS9_XENTR</name>
<feature type="transmembrane region" description="Helical" evidence="11">
    <location>
        <begin position="698"/>
        <end position="720"/>
    </location>
</feature>
<evidence type="ECO:0000256" key="4">
    <source>
        <dbReference type="ARBA" id="ARBA00022729"/>
    </source>
</evidence>
<evidence type="ECO:0000256" key="10">
    <source>
        <dbReference type="ARBA" id="ARBA00023224"/>
    </source>
</evidence>
<dbReference type="PRINTS" id="PR00248">
    <property type="entry name" value="GPCRMGR"/>
</dbReference>
<evidence type="ECO:0000256" key="9">
    <source>
        <dbReference type="ARBA" id="ARBA00023180"/>
    </source>
</evidence>
<dbReference type="PROSITE" id="PS50259">
    <property type="entry name" value="G_PROTEIN_RECEP_F3_4"/>
    <property type="match status" value="1"/>
</dbReference>
<dbReference type="InterPro" id="IPR004073">
    <property type="entry name" value="GPCR_3_vmron_rcpt_2"/>
</dbReference>
<keyword evidence="3 11" id="KW-0812">Transmembrane</keyword>
<dbReference type="OMA" id="CNSNCHS"/>
<dbReference type="InterPro" id="IPR000337">
    <property type="entry name" value="GPCR_3"/>
</dbReference>
<dbReference type="PANTHER" id="PTHR24061">
    <property type="entry name" value="CALCIUM-SENSING RECEPTOR-RELATED"/>
    <property type="match status" value="1"/>
</dbReference>
<dbReference type="Pfam" id="PF07562">
    <property type="entry name" value="NCD3G"/>
    <property type="match status" value="1"/>
</dbReference>
<keyword evidence="6" id="KW-0297">G-protein coupled receptor</keyword>
<keyword evidence="13" id="KW-1185">Reference proteome</keyword>
<dbReference type="Proteomes" id="UP000008143">
    <property type="component" value="Chromosome 8"/>
</dbReference>
<evidence type="ECO:0000256" key="5">
    <source>
        <dbReference type="ARBA" id="ARBA00022989"/>
    </source>
</evidence>
<proteinExistence type="predicted"/>
<dbReference type="SUPFAM" id="SSF53822">
    <property type="entry name" value="Periplasmic binding protein-like I"/>
    <property type="match status" value="2"/>
</dbReference>
<evidence type="ECO:0000256" key="11">
    <source>
        <dbReference type="SAM" id="Phobius"/>
    </source>
</evidence>
<feature type="transmembrane region" description="Helical" evidence="11">
    <location>
        <begin position="758"/>
        <end position="780"/>
    </location>
</feature>
<evidence type="ECO:0000313" key="14">
    <source>
        <dbReference type="RefSeq" id="XP_031747602.1"/>
    </source>
</evidence>
<dbReference type="Gene3D" id="2.10.50.30">
    <property type="entry name" value="GPCR, family 3, nine cysteines domain"/>
    <property type="match status" value="1"/>
</dbReference>
<dbReference type="PANTHER" id="PTHR24061:SF619">
    <property type="entry name" value="VOMERONASAL TYPE-2 RECEPTOR 26-LIKE"/>
    <property type="match status" value="1"/>
</dbReference>
<dbReference type="Pfam" id="PF01094">
    <property type="entry name" value="ANF_receptor"/>
    <property type="match status" value="1"/>
</dbReference>
<feature type="transmembrane region" description="Helical" evidence="11">
    <location>
        <begin position="576"/>
        <end position="596"/>
    </location>
</feature>
<keyword evidence="2" id="KW-1003">Cell membrane</keyword>
<dbReference type="InterPro" id="IPR028082">
    <property type="entry name" value="Peripla_BP_I"/>
</dbReference>
<dbReference type="InterPro" id="IPR000068">
    <property type="entry name" value="GPCR_3_Ca_sens_rcpt-rel"/>
</dbReference>
<dbReference type="PRINTS" id="PR01535">
    <property type="entry name" value="VOMERONASL2R"/>
</dbReference>
<dbReference type="KEGG" id="xtr:116406821"/>
<keyword evidence="7 11" id="KW-0472">Membrane</keyword>
<keyword evidence="4" id="KW-0732">Signal</keyword>
<feature type="transmembrane region" description="Helical" evidence="11">
    <location>
        <begin position="652"/>
        <end position="671"/>
    </location>
</feature>
<evidence type="ECO:0000313" key="13">
    <source>
        <dbReference type="Proteomes" id="UP000008143"/>
    </source>
</evidence>
<feature type="transmembrane region" description="Helical" evidence="11">
    <location>
        <begin position="732"/>
        <end position="752"/>
    </location>
</feature>
<dbReference type="FunFam" id="3.40.50.2300:FF:000024">
    <property type="entry name" value="Vomeronasal 2, receptor 73"/>
    <property type="match status" value="1"/>
</dbReference>
<dbReference type="GO" id="GO:0005886">
    <property type="term" value="C:plasma membrane"/>
    <property type="evidence" value="ECO:0000318"/>
    <property type="project" value="GO_Central"/>
</dbReference>
<keyword evidence="5 11" id="KW-1133">Transmembrane helix</keyword>
<evidence type="ECO:0000256" key="3">
    <source>
        <dbReference type="ARBA" id="ARBA00022692"/>
    </source>
</evidence>
<dbReference type="InterPro" id="IPR038550">
    <property type="entry name" value="GPCR_3_9-Cys_sf"/>
</dbReference>
<accession>A0A8J1IPS9</accession>
<dbReference type="GeneID" id="116406821"/>
<dbReference type="FunFam" id="2.10.50.30:FF:000003">
    <property type="entry name" value="Vomeronasal 2, receptor 120"/>
    <property type="match status" value="1"/>
</dbReference>
<dbReference type="Pfam" id="PF00003">
    <property type="entry name" value="7tm_3"/>
    <property type="match status" value="1"/>
</dbReference>
<gene>
    <name evidence="14 15" type="primary">LOC116406821</name>
</gene>
<dbReference type="OrthoDB" id="5984008at2759"/>
<dbReference type="InterPro" id="IPR011500">
    <property type="entry name" value="GPCR_3_9-Cys_dom"/>
</dbReference>
<evidence type="ECO:0000256" key="1">
    <source>
        <dbReference type="ARBA" id="ARBA00004651"/>
    </source>
</evidence>
<dbReference type="InterPro" id="IPR001828">
    <property type="entry name" value="ANF_lig-bd_rcpt"/>
</dbReference>
<comment type="subcellular location">
    <subcellularLocation>
        <location evidence="1">Cell membrane</location>
        <topology evidence="1">Multi-pass membrane protein</topology>
    </subcellularLocation>
</comment>
<feature type="transmembrane region" description="Helical" evidence="11">
    <location>
        <begin position="608"/>
        <end position="632"/>
    </location>
</feature>
<dbReference type="CDD" id="cd15283">
    <property type="entry name" value="7tmC_V2R_pheromone"/>
    <property type="match status" value="1"/>
</dbReference>
<evidence type="ECO:0000256" key="8">
    <source>
        <dbReference type="ARBA" id="ARBA00023170"/>
    </source>
</evidence>
<organism evidence="13 14">
    <name type="scientific">Xenopus tropicalis</name>
    <name type="common">Western clawed frog</name>
    <name type="synonym">Silurana tropicalis</name>
    <dbReference type="NCBI Taxonomy" id="8364"/>
    <lineage>
        <taxon>Eukaryota</taxon>
        <taxon>Metazoa</taxon>
        <taxon>Chordata</taxon>
        <taxon>Craniata</taxon>
        <taxon>Vertebrata</taxon>
        <taxon>Euteleostomi</taxon>
        <taxon>Amphibia</taxon>
        <taxon>Batrachia</taxon>
        <taxon>Anura</taxon>
        <taxon>Pipoidea</taxon>
        <taxon>Pipidae</taxon>
        <taxon>Xenopodinae</taxon>
        <taxon>Xenopus</taxon>
        <taxon>Silurana</taxon>
    </lineage>
</organism>
<dbReference type="InterPro" id="IPR017978">
    <property type="entry name" value="GPCR_3_C"/>
</dbReference>
<dbReference type="GO" id="GO:0004930">
    <property type="term" value="F:G protein-coupled receptor activity"/>
    <property type="evidence" value="ECO:0000318"/>
    <property type="project" value="GO_Central"/>
</dbReference>
<dbReference type="Xenbase" id="XB-GENE-29092115">
    <property type="gene designation" value="LOC116406821"/>
</dbReference>
<evidence type="ECO:0000313" key="15">
    <source>
        <dbReference type="Xenbase" id="XB-GENE-29092115"/>
    </source>
</evidence>
<dbReference type="AlphaFoldDB" id="A0A8J1IPS9"/>
<evidence type="ECO:0000256" key="7">
    <source>
        <dbReference type="ARBA" id="ARBA00023136"/>
    </source>
</evidence>
<keyword evidence="10" id="KW-0807">Transducer</keyword>
<keyword evidence="9" id="KW-0325">Glycoprotein</keyword>